<accession>A0A2T7D8J6</accession>
<name>A0A2T7D8J6_9POAL</name>
<dbReference type="AlphaFoldDB" id="A0A2T7D8J6"/>
<dbReference type="Proteomes" id="UP000244336">
    <property type="component" value="Chromosome 6"/>
</dbReference>
<evidence type="ECO:0000313" key="2">
    <source>
        <dbReference type="EMBL" id="PUZ51900.1"/>
    </source>
</evidence>
<feature type="compositionally biased region" description="Basic residues" evidence="1">
    <location>
        <begin position="40"/>
        <end position="49"/>
    </location>
</feature>
<proteinExistence type="predicted"/>
<feature type="region of interest" description="Disordered" evidence="1">
    <location>
        <begin position="39"/>
        <end position="74"/>
    </location>
</feature>
<feature type="compositionally biased region" description="Polar residues" evidence="1">
    <location>
        <begin position="1"/>
        <end position="11"/>
    </location>
</feature>
<evidence type="ECO:0000313" key="3">
    <source>
        <dbReference type="Proteomes" id="UP000244336"/>
    </source>
</evidence>
<dbReference type="EMBL" id="CM009754">
    <property type="protein sequence ID" value="PUZ51900.1"/>
    <property type="molecule type" value="Genomic_DNA"/>
</dbReference>
<dbReference type="Gramene" id="PUZ51900">
    <property type="protein sequence ID" value="PUZ51900"/>
    <property type="gene ID" value="GQ55_6G228200"/>
</dbReference>
<gene>
    <name evidence="2" type="ORF">GQ55_6G228200</name>
</gene>
<protein>
    <submittedName>
        <fullName evidence="2">Uncharacterized protein</fullName>
    </submittedName>
</protein>
<evidence type="ECO:0000256" key="1">
    <source>
        <dbReference type="SAM" id="MobiDB-lite"/>
    </source>
</evidence>
<feature type="region of interest" description="Disordered" evidence="1">
    <location>
        <begin position="1"/>
        <end position="24"/>
    </location>
</feature>
<sequence length="83" mass="8930">MNSSRKLNQPSPLGVTGRGGSPLAQWPVSHIAQWQCAPAPHRRSCRRRPPPQPQQAVSSVPTNPPGTAPRFAVATKMKCLPLS</sequence>
<organism evidence="2 3">
    <name type="scientific">Panicum hallii var. hallii</name>
    <dbReference type="NCBI Taxonomy" id="1504633"/>
    <lineage>
        <taxon>Eukaryota</taxon>
        <taxon>Viridiplantae</taxon>
        <taxon>Streptophyta</taxon>
        <taxon>Embryophyta</taxon>
        <taxon>Tracheophyta</taxon>
        <taxon>Spermatophyta</taxon>
        <taxon>Magnoliopsida</taxon>
        <taxon>Liliopsida</taxon>
        <taxon>Poales</taxon>
        <taxon>Poaceae</taxon>
        <taxon>PACMAD clade</taxon>
        <taxon>Panicoideae</taxon>
        <taxon>Panicodae</taxon>
        <taxon>Paniceae</taxon>
        <taxon>Panicinae</taxon>
        <taxon>Panicum</taxon>
        <taxon>Panicum sect. Panicum</taxon>
    </lineage>
</organism>
<keyword evidence="3" id="KW-1185">Reference proteome</keyword>
<reference evidence="2 3" key="1">
    <citation type="submission" date="2018-04" db="EMBL/GenBank/DDBJ databases">
        <title>WGS assembly of Panicum hallii var. hallii HAL2.</title>
        <authorList>
            <person name="Lovell J."/>
            <person name="Jenkins J."/>
            <person name="Lowry D."/>
            <person name="Mamidi S."/>
            <person name="Sreedasyam A."/>
            <person name="Weng X."/>
            <person name="Barry K."/>
            <person name="Bonette J."/>
            <person name="Campitelli B."/>
            <person name="Daum C."/>
            <person name="Gordon S."/>
            <person name="Gould B."/>
            <person name="Lipzen A."/>
            <person name="MacQueen A."/>
            <person name="Palacio-Mejia J."/>
            <person name="Plott C."/>
            <person name="Shakirov E."/>
            <person name="Shu S."/>
            <person name="Yoshinaga Y."/>
            <person name="Zane M."/>
            <person name="Rokhsar D."/>
            <person name="Grimwood J."/>
            <person name="Schmutz J."/>
            <person name="Juenger T."/>
        </authorList>
    </citation>
    <scope>NUCLEOTIDE SEQUENCE [LARGE SCALE GENOMIC DNA]</scope>
    <source>
        <strain evidence="3">cv. HAL2</strain>
    </source>
</reference>